<evidence type="ECO:0000313" key="2">
    <source>
        <dbReference type="EMBL" id="KFA00948.1"/>
    </source>
</evidence>
<organism evidence="2">
    <name type="scientific">Xanthomonas vasicola pv. vasculorum NCPPB 890</name>
    <dbReference type="NCBI Taxonomy" id="1184265"/>
    <lineage>
        <taxon>Bacteria</taxon>
        <taxon>Pseudomonadati</taxon>
        <taxon>Pseudomonadota</taxon>
        <taxon>Gammaproteobacteria</taxon>
        <taxon>Lysobacterales</taxon>
        <taxon>Lysobacteraceae</taxon>
        <taxon>Xanthomonas</taxon>
    </lineage>
</organism>
<comment type="caution">
    <text evidence="2">The sequence shown here is derived from an EMBL/GenBank/DDBJ whole genome shotgun (WGS) entry which is preliminary data.</text>
</comment>
<dbReference type="AlphaFoldDB" id="A0A836P194"/>
<accession>A0A836P194</accession>
<feature type="region of interest" description="Disordered" evidence="1">
    <location>
        <begin position="1"/>
        <end position="72"/>
    </location>
</feature>
<dbReference type="EMBL" id="AKBN01001193">
    <property type="protein sequence ID" value="KFA00948.1"/>
    <property type="molecule type" value="Genomic_DNA"/>
</dbReference>
<feature type="compositionally biased region" description="Polar residues" evidence="1">
    <location>
        <begin position="16"/>
        <end position="33"/>
    </location>
</feature>
<feature type="compositionally biased region" description="Basic and acidic residues" evidence="1">
    <location>
        <begin position="56"/>
        <end position="72"/>
    </location>
</feature>
<proteinExistence type="predicted"/>
<protein>
    <submittedName>
        <fullName evidence="2">Uncharacterized protein</fullName>
    </submittedName>
</protein>
<gene>
    <name evidence="2" type="ORF">A11K_0118965</name>
</gene>
<sequence length="72" mass="7502">MQTTMLDALSPKDAATSASSVSEHPTPAATTQESDADKPKPTVVVSEVKPVAPSTEADKAQENDSNKPRGDH</sequence>
<evidence type="ECO:0000256" key="1">
    <source>
        <dbReference type="SAM" id="MobiDB-lite"/>
    </source>
</evidence>
<reference evidence="2" key="1">
    <citation type="submission" date="2012-05" db="EMBL/GenBank/DDBJ databases">
        <authorList>
            <person name="Studholme D.J."/>
            <person name="Wasukira A."/>
            <person name="Grant M."/>
        </authorList>
    </citation>
    <scope>NUCLEOTIDE SEQUENCE [LARGE SCALE GENOMIC DNA]</scope>
    <source>
        <strain evidence="2">NCPPB 890</strain>
    </source>
</reference>
<name>A0A836P194_XANVA</name>